<accession>A0A418YB44</accession>
<evidence type="ECO:0000313" key="2">
    <source>
        <dbReference type="EMBL" id="RJG40198.1"/>
    </source>
</evidence>
<organism evidence="2 3">
    <name type="scientific">Motilimonas pumila</name>
    <dbReference type="NCBI Taxonomy" id="2303987"/>
    <lineage>
        <taxon>Bacteria</taxon>
        <taxon>Pseudomonadati</taxon>
        <taxon>Pseudomonadota</taxon>
        <taxon>Gammaproteobacteria</taxon>
        <taxon>Alteromonadales</taxon>
        <taxon>Alteromonadales genera incertae sedis</taxon>
        <taxon>Motilimonas</taxon>
    </lineage>
</organism>
<dbReference type="AlphaFoldDB" id="A0A418YB44"/>
<dbReference type="RefSeq" id="WP_119911953.1">
    <property type="nucleotide sequence ID" value="NZ_QZCH01000027.1"/>
</dbReference>
<dbReference type="Proteomes" id="UP000283255">
    <property type="component" value="Unassembled WGS sequence"/>
</dbReference>
<feature type="chain" id="PRO_5019339237" evidence="1">
    <location>
        <begin position="25"/>
        <end position="169"/>
    </location>
</feature>
<evidence type="ECO:0000256" key="1">
    <source>
        <dbReference type="SAM" id="SignalP"/>
    </source>
</evidence>
<feature type="signal peptide" evidence="1">
    <location>
        <begin position="1"/>
        <end position="24"/>
    </location>
</feature>
<reference evidence="2 3" key="2">
    <citation type="submission" date="2019-01" db="EMBL/GenBank/DDBJ databases">
        <title>Motilimonas pumilus sp. nov., isolated from the gut of sea cucumber (Apostichopus japonicus).</title>
        <authorList>
            <person name="Wang F.-Q."/>
            <person name="Ren L.-H."/>
            <person name="Lin Y.-W."/>
            <person name="Sun G.-H."/>
            <person name="Du Z.-J."/>
            <person name="Zhao J.-X."/>
            <person name="Liu X.-J."/>
            <person name="Liu L.-J."/>
        </authorList>
    </citation>
    <scope>NUCLEOTIDE SEQUENCE [LARGE SCALE GENOMIC DNA]</scope>
    <source>
        <strain evidence="2 3">PLHSC7-2</strain>
    </source>
</reference>
<gene>
    <name evidence="2" type="ORF">D1Z90_16800</name>
</gene>
<comment type="caution">
    <text evidence="2">The sequence shown here is derived from an EMBL/GenBank/DDBJ whole genome shotgun (WGS) entry which is preliminary data.</text>
</comment>
<dbReference type="EMBL" id="QZCH01000027">
    <property type="protein sequence ID" value="RJG40198.1"/>
    <property type="molecule type" value="Genomic_DNA"/>
</dbReference>
<name>A0A418YB44_9GAMM</name>
<proteinExistence type="predicted"/>
<keyword evidence="3" id="KW-1185">Reference proteome</keyword>
<reference evidence="2 3" key="1">
    <citation type="submission" date="2018-09" db="EMBL/GenBank/DDBJ databases">
        <authorList>
            <person name="Wang F."/>
        </authorList>
    </citation>
    <scope>NUCLEOTIDE SEQUENCE [LARGE SCALE GENOMIC DNA]</scope>
    <source>
        <strain evidence="2 3">PLHSC7-2</strain>
    </source>
</reference>
<dbReference type="OrthoDB" id="6398658at2"/>
<keyword evidence="1" id="KW-0732">Signal</keyword>
<sequence>MHKNRIVAAVMCCLSGLSSPLAVGSEIKMATRAVLTRYEHTAFALMKQSYRHYLSLHGRCQESEQETECEQSFTQAKIHYMATKANWDVMQLLEQANSYQLALSPSVYPSLGHALNELGYQVKTDHVSERALLSAIADWSEDHGVPETDRVFLLHWVLIQTDWYALRVD</sequence>
<evidence type="ECO:0000313" key="3">
    <source>
        <dbReference type="Proteomes" id="UP000283255"/>
    </source>
</evidence>
<protein>
    <submittedName>
        <fullName evidence="2">Uncharacterized protein</fullName>
    </submittedName>
</protein>